<reference evidence="3 4" key="1">
    <citation type="journal article" date="2023" name="Antonie Van Leeuwenhoek">
        <title>Mesoterricola silvestris gen. nov., sp. nov., Mesoterricola sediminis sp. nov., Geothrix oryzae sp. nov., Geothrix edaphica sp. nov., Geothrix rubra sp. nov., and Geothrix limicola sp. nov., six novel members of Acidobacteriota isolated from soils.</title>
        <authorList>
            <person name="Itoh H."/>
            <person name="Sugisawa Y."/>
            <person name="Mise K."/>
            <person name="Xu Z."/>
            <person name="Kuniyasu M."/>
            <person name="Ushijima N."/>
            <person name="Kawano K."/>
            <person name="Kobayashi E."/>
            <person name="Shiratori Y."/>
            <person name="Masuda Y."/>
            <person name="Senoo K."/>
        </authorList>
    </citation>
    <scope>NUCLEOTIDE SEQUENCE [LARGE SCALE GENOMIC DNA]</scope>
    <source>
        <strain evidence="3 4">Red803</strain>
    </source>
</reference>
<sequence>MPYMLLILEPRGQRAERGEEAGRAVYERMLRFAEDLQVRGLLKLTSSLRSDREGVRVQVRDGKTALIDGPFAESKEMVGGFFYLTCSTRDEAVAIARACPAAEWATVEVRETGPCYEGT</sequence>
<dbReference type="Pfam" id="PF03795">
    <property type="entry name" value="YCII"/>
    <property type="match status" value="1"/>
</dbReference>
<evidence type="ECO:0000313" key="3">
    <source>
        <dbReference type="EMBL" id="GLH70172.1"/>
    </source>
</evidence>
<comment type="caution">
    <text evidence="3">The sequence shown here is derived from an EMBL/GenBank/DDBJ whole genome shotgun (WGS) entry which is preliminary data.</text>
</comment>
<accession>A0ABQ5Q6F8</accession>
<protein>
    <submittedName>
        <fullName evidence="3">Dehydrogenase</fullName>
    </submittedName>
</protein>
<dbReference type="InterPro" id="IPR011008">
    <property type="entry name" value="Dimeric_a/b-barrel"/>
</dbReference>
<comment type="similarity">
    <text evidence="1">Belongs to the YciI family.</text>
</comment>
<dbReference type="RefSeq" id="WP_420801384.1">
    <property type="nucleotide sequence ID" value="NZ_BSDD01000003.1"/>
</dbReference>
<dbReference type="Proteomes" id="UP001165089">
    <property type="component" value="Unassembled WGS sequence"/>
</dbReference>
<dbReference type="InterPro" id="IPR005545">
    <property type="entry name" value="YCII"/>
</dbReference>
<dbReference type="PANTHER" id="PTHR35174:SF3">
    <property type="entry name" value="BLL7171 PROTEIN"/>
    <property type="match status" value="1"/>
</dbReference>
<dbReference type="SUPFAM" id="SSF54909">
    <property type="entry name" value="Dimeric alpha+beta barrel"/>
    <property type="match status" value="1"/>
</dbReference>
<dbReference type="PANTHER" id="PTHR35174">
    <property type="entry name" value="BLL7171 PROTEIN-RELATED"/>
    <property type="match status" value="1"/>
</dbReference>
<feature type="domain" description="YCII-related" evidence="2">
    <location>
        <begin position="3"/>
        <end position="111"/>
    </location>
</feature>
<organism evidence="3 4">
    <name type="scientific">Geothrix rubra</name>
    <dbReference type="NCBI Taxonomy" id="2927977"/>
    <lineage>
        <taxon>Bacteria</taxon>
        <taxon>Pseudomonadati</taxon>
        <taxon>Acidobacteriota</taxon>
        <taxon>Holophagae</taxon>
        <taxon>Holophagales</taxon>
        <taxon>Holophagaceae</taxon>
        <taxon>Geothrix</taxon>
    </lineage>
</organism>
<dbReference type="Gene3D" id="3.30.70.1060">
    <property type="entry name" value="Dimeric alpha+beta barrel"/>
    <property type="match status" value="1"/>
</dbReference>
<proteinExistence type="inferred from homology"/>
<evidence type="ECO:0000259" key="2">
    <source>
        <dbReference type="Pfam" id="PF03795"/>
    </source>
</evidence>
<dbReference type="EMBL" id="BSDD01000003">
    <property type="protein sequence ID" value="GLH70172.1"/>
    <property type="molecule type" value="Genomic_DNA"/>
</dbReference>
<evidence type="ECO:0000313" key="4">
    <source>
        <dbReference type="Proteomes" id="UP001165089"/>
    </source>
</evidence>
<name>A0ABQ5Q6F8_9BACT</name>
<keyword evidence="4" id="KW-1185">Reference proteome</keyword>
<evidence type="ECO:0000256" key="1">
    <source>
        <dbReference type="ARBA" id="ARBA00007689"/>
    </source>
</evidence>
<gene>
    <name evidence="3" type="ORF">GETHPA_17050</name>
</gene>